<dbReference type="Pfam" id="PF14085">
    <property type="entry name" value="DUF4265"/>
    <property type="match status" value="1"/>
</dbReference>
<protein>
    <submittedName>
        <fullName evidence="1">DUF4265 domain-containing protein</fullName>
    </submittedName>
</protein>
<organism evidence="1 2">
    <name type="scientific">Candidatus Corynebacterium avicola</name>
    <dbReference type="NCBI Taxonomy" id="2838527"/>
    <lineage>
        <taxon>Bacteria</taxon>
        <taxon>Bacillati</taxon>
        <taxon>Actinomycetota</taxon>
        <taxon>Actinomycetes</taxon>
        <taxon>Mycobacteriales</taxon>
        <taxon>Corynebacteriaceae</taxon>
        <taxon>Corynebacterium</taxon>
    </lineage>
</organism>
<evidence type="ECO:0000313" key="2">
    <source>
        <dbReference type="Proteomes" id="UP000824190"/>
    </source>
</evidence>
<sequence>MSLPQYTGAMVRTATVEVAGSSMAPATSSPSDTVTEKLLVHSLGGWHFVVRSVPCFATDVSLGDIVHCQDREGVLHLDEVSVRGGASTLRLLVDDAHEPFTDDLLCEHPAAAAGWPGMRERIAGQLTTVGCTVERLGRHLLAVSIGPDVDMTSIEQFLNELAADGVLQIQPGYIHQ</sequence>
<evidence type="ECO:0000313" key="1">
    <source>
        <dbReference type="EMBL" id="HIW90586.1"/>
    </source>
</evidence>
<name>A0A9D1UL33_9CORY</name>
<proteinExistence type="predicted"/>
<comment type="caution">
    <text evidence="1">The sequence shown here is derived from an EMBL/GenBank/DDBJ whole genome shotgun (WGS) entry which is preliminary data.</text>
</comment>
<reference evidence="1" key="2">
    <citation type="submission" date="2021-04" db="EMBL/GenBank/DDBJ databases">
        <authorList>
            <person name="Gilroy R."/>
        </authorList>
    </citation>
    <scope>NUCLEOTIDE SEQUENCE</scope>
    <source>
        <strain evidence="1">CHK32-1732</strain>
    </source>
</reference>
<gene>
    <name evidence="1" type="ORF">H9870_02845</name>
</gene>
<dbReference type="InterPro" id="IPR025361">
    <property type="entry name" value="DUF4265"/>
</dbReference>
<accession>A0A9D1UL33</accession>
<dbReference type="AlphaFoldDB" id="A0A9D1UL33"/>
<dbReference type="EMBL" id="DXGC01000025">
    <property type="protein sequence ID" value="HIW90586.1"/>
    <property type="molecule type" value="Genomic_DNA"/>
</dbReference>
<reference evidence="1" key="1">
    <citation type="journal article" date="2021" name="PeerJ">
        <title>Extensive microbial diversity within the chicken gut microbiome revealed by metagenomics and culture.</title>
        <authorList>
            <person name="Gilroy R."/>
            <person name="Ravi A."/>
            <person name="Getino M."/>
            <person name="Pursley I."/>
            <person name="Horton D.L."/>
            <person name="Alikhan N.F."/>
            <person name="Baker D."/>
            <person name="Gharbi K."/>
            <person name="Hall N."/>
            <person name="Watson M."/>
            <person name="Adriaenssens E.M."/>
            <person name="Foster-Nyarko E."/>
            <person name="Jarju S."/>
            <person name="Secka A."/>
            <person name="Antonio M."/>
            <person name="Oren A."/>
            <person name="Chaudhuri R.R."/>
            <person name="La Ragione R."/>
            <person name="Hildebrand F."/>
            <person name="Pallen M.J."/>
        </authorList>
    </citation>
    <scope>NUCLEOTIDE SEQUENCE</scope>
    <source>
        <strain evidence="1">CHK32-1732</strain>
    </source>
</reference>
<dbReference type="Proteomes" id="UP000824190">
    <property type="component" value="Unassembled WGS sequence"/>
</dbReference>